<dbReference type="PANTHER" id="PTHR43539">
    <property type="entry name" value="FLAVIN-BINDING MONOOXYGENASE-LIKE PROTEIN (AFU_ORTHOLOGUE AFUA_4G09220)"/>
    <property type="match status" value="1"/>
</dbReference>
<dbReference type="SUPFAM" id="SSF51905">
    <property type="entry name" value="FAD/NAD(P)-binding domain"/>
    <property type="match status" value="1"/>
</dbReference>
<dbReference type="Pfam" id="PF13738">
    <property type="entry name" value="Pyr_redox_3"/>
    <property type="match status" value="1"/>
</dbReference>
<keyword evidence="4" id="KW-1185">Reference proteome</keyword>
<dbReference type="InterPro" id="IPR050982">
    <property type="entry name" value="Auxin_biosynth/cation_transpt"/>
</dbReference>
<evidence type="ECO:0000313" key="3">
    <source>
        <dbReference type="EMBL" id="MFC0248914.1"/>
    </source>
</evidence>
<reference evidence="3 4" key="1">
    <citation type="submission" date="2024-09" db="EMBL/GenBank/DDBJ databases">
        <authorList>
            <person name="Sun Q."/>
            <person name="Mori K."/>
        </authorList>
    </citation>
    <scope>NUCLEOTIDE SEQUENCE [LARGE SCALE GENOMIC DNA]</scope>
    <source>
        <strain evidence="3 4">CCM 7609</strain>
    </source>
</reference>
<sequence length="502" mass="53139">MVEAFSTTTPPRTEAQHLPVVVIGAGPVGLAAAAHLLERGLTPRILEAGPDVGASIRAWGHTRLFSPWQYNIDSAAERLLETSGWTEPDAQALPTGTELVEQYLEPLATTTSLAEHVRTDTRVLAVTRAGMDKTRTTGRADAPFLVRTQHPDGTIEDFQASAVIDTSGTWTRSNPLGQSGLPAPGEDEAIAAGRITTALPDVTGRDRKRFAGRHVLVVGAGHSAANTLLELGSLAEDEPDTRISWAVRSADVSSVYGGEDRDELAARGALGTRLRRLVDSGVIEIHTSFTITNFTTTEHGFSVHASTPTGEQTLAVDRVVPATGFRPDLGMLSELRLEMDPAVDAPRQLGPLIDPEFHSCGSVAPHGERTLAHPEPGFYIAGMKSYGRAPTFLMATGYEQVRSIAASLAGDQAAADAVQLDLPETGVCSTDLGGSCDAPAPSTQEADQGCCALVSEELGNVRPERVSLVVKRTGGTPPDSTRSWNPDPSSIESTDHQAREAT</sequence>
<evidence type="ECO:0000256" key="1">
    <source>
        <dbReference type="ARBA" id="ARBA00023002"/>
    </source>
</evidence>
<gene>
    <name evidence="3" type="ORF">ACFFIO_10410</name>
</gene>
<feature type="region of interest" description="Disordered" evidence="2">
    <location>
        <begin position="465"/>
        <end position="502"/>
    </location>
</feature>
<dbReference type="PRINTS" id="PR00411">
    <property type="entry name" value="PNDRDTASEI"/>
</dbReference>
<dbReference type="Proteomes" id="UP001589766">
    <property type="component" value="Unassembled WGS sequence"/>
</dbReference>
<organism evidence="3 4">
    <name type="scientific">Citricoccus parietis</name>
    <dbReference type="NCBI Taxonomy" id="592307"/>
    <lineage>
        <taxon>Bacteria</taxon>
        <taxon>Bacillati</taxon>
        <taxon>Actinomycetota</taxon>
        <taxon>Actinomycetes</taxon>
        <taxon>Micrococcales</taxon>
        <taxon>Micrococcaceae</taxon>
        <taxon>Citricoccus</taxon>
    </lineage>
</organism>
<accession>A0ABV6F5Z9</accession>
<dbReference type="Gene3D" id="3.50.50.60">
    <property type="entry name" value="FAD/NAD(P)-binding domain"/>
    <property type="match status" value="1"/>
</dbReference>
<proteinExistence type="predicted"/>
<feature type="compositionally biased region" description="Polar residues" evidence="2">
    <location>
        <begin position="478"/>
        <end position="492"/>
    </location>
</feature>
<dbReference type="EMBL" id="JBHLWH010000027">
    <property type="protein sequence ID" value="MFC0248914.1"/>
    <property type="molecule type" value="Genomic_DNA"/>
</dbReference>
<name>A0ABV6F5Z9_9MICC</name>
<dbReference type="RefSeq" id="WP_378041564.1">
    <property type="nucleotide sequence ID" value="NZ_JBHLWH010000027.1"/>
</dbReference>
<feature type="compositionally biased region" description="Basic and acidic residues" evidence="2">
    <location>
        <begin position="493"/>
        <end position="502"/>
    </location>
</feature>
<dbReference type="InterPro" id="IPR036188">
    <property type="entry name" value="FAD/NAD-bd_sf"/>
</dbReference>
<keyword evidence="1" id="KW-0560">Oxidoreductase</keyword>
<comment type="caution">
    <text evidence="3">The sequence shown here is derived from an EMBL/GenBank/DDBJ whole genome shotgun (WGS) entry which is preliminary data.</text>
</comment>
<evidence type="ECO:0000256" key="2">
    <source>
        <dbReference type="SAM" id="MobiDB-lite"/>
    </source>
</evidence>
<protein>
    <submittedName>
        <fullName evidence="3">FAD-dependent oxidoreductase</fullName>
    </submittedName>
</protein>
<dbReference type="PRINTS" id="PR00368">
    <property type="entry name" value="FADPNR"/>
</dbReference>
<evidence type="ECO:0000313" key="4">
    <source>
        <dbReference type="Proteomes" id="UP001589766"/>
    </source>
</evidence>
<dbReference type="PANTHER" id="PTHR43539:SF78">
    <property type="entry name" value="FLAVIN-CONTAINING MONOOXYGENASE"/>
    <property type="match status" value="1"/>
</dbReference>